<evidence type="ECO:0000313" key="2">
    <source>
        <dbReference type="EMBL" id="CZF82700.1"/>
    </source>
</evidence>
<keyword evidence="1" id="KW-0812">Transmembrane</keyword>
<dbReference type="InterPro" id="IPR021529">
    <property type="entry name" value="DUF2798"/>
</dbReference>
<reference evidence="3" key="1">
    <citation type="submission" date="2016-02" db="EMBL/GenBank/DDBJ databases">
        <authorList>
            <person name="Rodrigo-Torres Lidia"/>
            <person name="Arahal R.David."/>
        </authorList>
    </citation>
    <scope>NUCLEOTIDE SEQUENCE [LARGE SCALE GENOMIC DNA]</scope>
    <source>
        <strain evidence="3">CECT 9029</strain>
    </source>
</reference>
<sequence length="73" mass="8318">MERKRFWITTALSTLVMAVTMSGLISGYKMGFSDDWPEVWGQSFVVAWPCAFLLSVTVLPKVRQFSEWLAEAI</sequence>
<name>A0A128F889_9GAMM</name>
<evidence type="ECO:0000256" key="1">
    <source>
        <dbReference type="SAM" id="Phobius"/>
    </source>
</evidence>
<dbReference type="OrthoDB" id="8481133at2"/>
<feature type="transmembrane region" description="Helical" evidence="1">
    <location>
        <begin position="7"/>
        <end position="28"/>
    </location>
</feature>
<gene>
    <name evidence="2" type="ORF">GCE9029_03385</name>
</gene>
<keyword evidence="1" id="KW-1133">Transmembrane helix</keyword>
<dbReference type="RefSeq" id="WP_062664949.1">
    <property type="nucleotide sequence ID" value="NZ_FIZX01000002.1"/>
</dbReference>
<dbReference type="Pfam" id="PF11391">
    <property type="entry name" value="DUF2798"/>
    <property type="match status" value="1"/>
</dbReference>
<feature type="transmembrane region" description="Helical" evidence="1">
    <location>
        <begin position="40"/>
        <end position="59"/>
    </location>
</feature>
<dbReference type="STRING" id="1796497.GCE9029_03385"/>
<dbReference type="EMBL" id="FIZX01000002">
    <property type="protein sequence ID" value="CZF82700.1"/>
    <property type="molecule type" value="Genomic_DNA"/>
</dbReference>
<dbReference type="Proteomes" id="UP000071641">
    <property type="component" value="Unassembled WGS sequence"/>
</dbReference>
<accession>A0A128F889</accession>
<evidence type="ECO:0000313" key="3">
    <source>
        <dbReference type="Proteomes" id="UP000071641"/>
    </source>
</evidence>
<evidence type="ECO:0008006" key="4">
    <source>
        <dbReference type="Google" id="ProtNLM"/>
    </source>
</evidence>
<keyword evidence="1" id="KW-0472">Membrane</keyword>
<protein>
    <recommendedName>
        <fullName evidence="4">DUF2798 domain-containing protein</fullName>
    </recommendedName>
</protein>
<dbReference type="AlphaFoldDB" id="A0A128F889"/>
<keyword evidence="3" id="KW-1185">Reference proteome</keyword>
<organism evidence="2 3">
    <name type="scientific">Grimontia celer</name>
    <dbReference type="NCBI Taxonomy" id="1796497"/>
    <lineage>
        <taxon>Bacteria</taxon>
        <taxon>Pseudomonadati</taxon>
        <taxon>Pseudomonadota</taxon>
        <taxon>Gammaproteobacteria</taxon>
        <taxon>Vibrionales</taxon>
        <taxon>Vibrionaceae</taxon>
        <taxon>Grimontia</taxon>
    </lineage>
</organism>
<proteinExistence type="predicted"/>